<protein>
    <recommendedName>
        <fullName evidence="1">Metallo-beta-lactamase domain-containing protein</fullName>
    </recommendedName>
</protein>
<dbReference type="SMART" id="SM00849">
    <property type="entry name" value="Lactamase_B"/>
    <property type="match status" value="1"/>
</dbReference>
<accession>A0AA88ZRC7</accession>
<dbReference type="RefSeq" id="WP_039251073.1">
    <property type="nucleotide sequence ID" value="NZ_JDRX01000048.1"/>
</dbReference>
<organism evidence="2 3">
    <name type="scientific">Clostridium novyi A str. 4570</name>
    <dbReference type="NCBI Taxonomy" id="1444290"/>
    <lineage>
        <taxon>Bacteria</taxon>
        <taxon>Bacillati</taxon>
        <taxon>Bacillota</taxon>
        <taxon>Clostridia</taxon>
        <taxon>Eubacteriales</taxon>
        <taxon>Clostridiaceae</taxon>
        <taxon>Clostridium</taxon>
    </lineage>
</organism>
<dbReference type="PANTHER" id="PTHR11203">
    <property type="entry name" value="CLEAVAGE AND POLYADENYLATION SPECIFICITY FACTOR FAMILY MEMBER"/>
    <property type="match status" value="1"/>
</dbReference>
<evidence type="ECO:0000313" key="3">
    <source>
        <dbReference type="Proteomes" id="UP000030016"/>
    </source>
</evidence>
<sequence length="348" mass="39719">MEHKNLNVEVFTLGGGDTVGGSCYVISFNKARIMIDAGAILSKENKIIYPDFGFLEEKYKDIFKELDYLLITHGHLDHCGAILEVYKKNPKIKILMTEETREILRANLISGNLSFEEEMDLDTCLSMVTVIDFRQALKLKCNDNTFINIEFFRAGHILGASSIYINNKDVGVFVTGDYCLNDQETIKGMDIPKDYKIDLLITETTYGNKIDSSLTSRNYEKQKLIHIVKEALKNGKKVLIPAFSIGRSQEIISILKDELNACDNERLYIDGMVMRINKIYEKFLDINYKGNMYTFKNGIYDTKHEFINQEVLNNKSCVVVSSGMLQKGSAVIEYAINFFEKEKIVYVS</sequence>
<dbReference type="AlphaFoldDB" id="A0AA88ZRC7"/>
<gene>
    <name evidence="2" type="ORF">Z969_10650</name>
</gene>
<dbReference type="PANTHER" id="PTHR11203:SF37">
    <property type="entry name" value="INTEGRATOR COMPLEX SUBUNIT 11"/>
    <property type="match status" value="1"/>
</dbReference>
<dbReference type="EMBL" id="JDRX01000048">
    <property type="protein sequence ID" value="KGM99480.1"/>
    <property type="molecule type" value="Genomic_DNA"/>
</dbReference>
<dbReference type="InterPro" id="IPR001279">
    <property type="entry name" value="Metallo-B-lactamas"/>
</dbReference>
<evidence type="ECO:0000313" key="2">
    <source>
        <dbReference type="EMBL" id="KGM99480.1"/>
    </source>
</evidence>
<feature type="domain" description="Metallo-beta-lactamase" evidence="1">
    <location>
        <begin position="20"/>
        <end position="228"/>
    </location>
</feature>
<comment type="caution">
    <text evidence="2">The sequence shown here is derived from an EMBL/GenBank/DDBJ whole genome shotgun (WGS) entry which is preliminary data.</text>
</comment>
<proteinExistence type="predicted"/>
<dbReference type="Gene3D" id="3.40.50.10890">
    <property type="match status" value="1"/>
</dbReference>
<dbReference type="Pfam" id="PF23023">
    <property type="entry name" value="Anti-Pycsar_Apyc1"/>
    <property type="match status" value="1"/>
</dbReference>
<dbReference type="Gene3D" id="3.60.15.10">
    <property type="entry name" value="Ribonuclease Z/Hydroxyacylglutathione hydrolase-like"/>
    <property type="match status" value="1"/>
</dbReference>
<dbReference type="Proteomes" id="UP000030016">
    <property type="component" value="Unassembled WGS sequence"/>
</dbReference>
<dbReference type="GO" id="GO:0004521">
    <property type="term" value="F:RNA endonuclease activity"/>
    <property type="evidence" value="ECO:0007669"/>
    <property type="project" value="TreeGrafter"/>
</dbReference>
<dbReference type="InterPro" id="IPR036866">
    <property type="entry name" value="RibonucZ/Hydroxyglut_hydro"/>
</dbReference>
<evidence type="ECO:0000259" key="1">
    <source>
        <dbReference type="SMART" id="SM00849"/>
    </source>
</evidence>
<reference evidence="2 3" key="1">
    <citation type="submission" date="2014-01" db="EMBL/GenBank/DDBJ databases">
        <title>Plasmidome dynamics in the species complex Clostridium novyi sensu lato converts strains of independent lineages into distinctly different pathogens.</title>
        <authorList>
            <person name="Skarin H."/>
            <person name="Segerman B."/>
        </authorList>
    </citation>
    <scope>NUCLEOTIDE SEQUENCE [LARGE SCALE GENOMIC DNA]</scope>
    <source>
        <strain evidence="2 3">4570</strain>
    </source>
</reference>
<dbReference type="InterPro" id="IPR050698">
    <property type="entry name" value="MBL"/>
</dbReference>
<dbReference type="SUPFAM" id="SSF56281">
    <property type="entry name" value="Metallo-hydrolase/oxidoreductase"/>
    <property type="match status" value="1"/>
</dbReference>
<name>A0AA88ZRC7_CLONO</name>